<gene>
    <name evidence="1" type="ORF">METZ01_LOCUS395460</name>
</gene>
<reference evidence="1" key="1">
    <citation type="submission" date="2018-05" db="EMBL/GenBank/DDBJ databases">
        <authorList>
            <person name="Lanie J.A."/>
            <person name="Ng W.-L."/>
            <person name="Kazmierczak K.M."/>
            <person name="Andrzejewski T.M."/>
            <person name="Davidsen T.M."/>
            <person name="Wayne K.J."/>
            <person name="Tettelin H."/>
            <person name="Glass J.I."/>
            <person name="Rusch D."/>
            <person name="Podicherti R."/>
            <person name="Tsui H.-C.T."/>
            <person name="Winkler M.E."/>
        </authorList>
    </citation>
    <scope>NUCLEOTIDE SEQUENCE</scope>
</reference>
<organism evidence="1">
    <name type="scientific">marine metagenome</name>
    <dbReference type="NCBI Taxonomy" id="408172"/>
    <lineage>
        <taxon>unclassified sequences</taxon>
        <taxon>metagenomes</taxon>
        <taxon>ecological metagenomes</taxon>
    </lineage>
</organism>
<dbReference type="AlphaFoldDB" id="A0A382V7R7"/>
<feature type="non-terminal residue" evidence="1">
    <location>
        <position position="251"/>
    </location>
</feature>
<name>A0A382V7R7_9ZZZZ</name>
<dbReference type="EMBL" id="UINC01149879">
    <property type="protein sequence ID" value="SVD42606.1"/>
    <property type="molecule type" value="Genomic_DNA"/>
</dbReference>
<evidence type="ECO:0000313" key="1">
    <source>
        <dbReference type="EMBL" id="SVD42606.1"/>
    </source>
</evidence>
<protein>
    <submittedName>
        <fullName evidence="1">Uncharacterized protein</fullName>
    </submittedName>
</protein>
<sequence>VRELLKEEIFSSVETVLAAAAEEIIASADRILLISEPSLYGALAIAPIEASLLDLGKPYRRRFTNEAPGSTPFLRILSLVETDDEILKTNPLRINIGNLVVDGLRGHLGDIRKGPLTIVAQMHALAQAIFPASHRLERMRPWLISGNWLDTALDTTYDPVYSSLRDLLLLEGTIRVAPITEVSEPDSENYPWLEKTILETARKKWNANGSEVKATILSKLAKPALRSSTPSSARLEELIWHCILSNNWKTD</sequence>
<feature type="non-terminal residue" evidence="1">
    <location>
        <position position="1"/>
    </location>
</feature>
<accession>A0A382V7R7</accession>
<proteinExistence type="predicted"/>